<dbReference type="Pfam" id="PF09346">
    <property type="entry name" value="SMI1_KNR4"/>
    <property type="match status" value="1"/>
</dbReference>
<accession>A0ABY4F5F7</accession>
<dbReference type="InterPro" id="IPR018958">
    <property type="entry name" value="Knr4/Smi1-like_dom"/>
</dbReference>
<dbReference type="EMBL" id="CP095049">
    <property type="protein sequence ID" value="UOQ51709.1"/>
    <property type="molecule type" value="Genomic_DNA"/>
</dbReference>
<dbReference type="InterPro" id="IPR037883">
    <property type="entry name" value="Knr4/Smi1-like_sf"/>
</dbReference>
<dbReference type="RefSeq" id="WP_244715007.1">
    <property type="nucleotide sequence ID" value="NZ_CP095049.1"/>
</dbReference>
<dbReference type="PANTHER" id="PTHR47432:SF1">
    <property type="entry name" value="CELL WALL ASSEMBLY REGULATOR SMI1"/>
    <property type="match status" value="1"/>
</dbReference>
<dbReference type="SUPFAM" id="SSF160631">
    <property type="entry name" value="SMI1/KNR4-like"/>
    <property type="match status" value="1"/>
</dbReference>
<keyword evidence="3" id="KW-1185">Reference proteome</keyword>
<evidence type="ECO:0000259" key="1">
    <source>
        <dbReference type="SMART" id="SM00860"/>
    </source>
</evidence>
<feature type="domain" description="Knr4/Smi1-like" evidence="1">
    <location>
        <begin position="28"/>
        <end position="152"/>
    </location>
</feature>
<evidence type="ECO:0000313" key="2">
    <source>
        <dbReference type="EMBL" id="UOQ51709.1"/>
    </source>
</evidence>
<dbReference type="PANTHER" id="PTHR47432">
    <property type="entry name" value="CELL WALL ASSEMBLY REGULATOR SMI1"/>
    <property type="match status" value="1"/>
</dbReference>
<name>A0ABY4F5F7_9BACT</name>
<gene>
    <name evidence="2" type="ORF">MUN80_18330</name>
</gene>
<reference evidence="2 3" key="1">
    <citation type="submission" date="2022-04" db="EMBL/GenBank/DDBJ databases">
        <title>Hymenobacter sp. isolated from the air.</title>
        <authorList>
            <person name="Won M."/>
            <person name="Lee C.-M."/>
            <person name="Woen H.-Y."/>
            <person name="Kwon S.-W."/>
        </authorList>
    </citation>
    <scope>NUCLEOTIDE SEQUENCE [LARGE SCALE GENOMIC DNA]</scope>
    <source>
        <strain evidence="3">5116 S-27</strain>
    </source>
</reference>
<dbReference type="Proteomes" id="UP000831785">
    <property type="component" value="Chromosome"/>
</dbReference>
<sequence length="191" mass="21488">MTFPALLARLDALLQQRRPAYYATLNPPATAAELAAFEAEFELTLPAELRWWFGWHNGQQGFESFVQNNCLQSLGSAAETMRVNLELLEAGDFVPNWWQPGWVPFLENGGGDHVCVDLAGTFTGHAGQIMEHWHDWEARSVLFPDLTTWLQAVVQVYETAGEGGQELTDEHMEEIELEHPANFPKDFEAGD</sequence>
<protein>
    <submittedName>
        <fullName evidence="2">SMI1/KNR4 family protein</fullName>
    </submittedName>
</protein>
<proteinExistence type="predicted"/>
<evidence type="ECO:0000313" key="3">
    <source>
        <dbReference type="Proteomes" id="UP000831785"/>
    </source>
</evidence>
<organism evidence="2 3">
    <name type="scientific">Hymenobacter cellulosivorans</name>
    <dbReference type="NCBI Taxonomy" id="2932249"/>
    <lineage>
        <taxon>Bacteria</taxon>
        <taxon>Pseudomonadati</taxon>
        <taxon>Bacteroidota</taxon>
        <taxon>Cytophagia</taxon>
        <taxon>Cytophagales</taxon>
        <taxon>Hymenobacteraceae</taxon>
        <taxon>Hymenobacter</taxon>
    </lineage>
</organism>
<dbReference type="InterPro" id="IPR051873">
    <property type="entry name" value="KNR4/SMI1_regulator"/>
</dbReference>
<dbReference type="Gene3D" id="3.40.1580.10">
    <property type="entry name" value="SMI1/KNR4-like"/>
    <property type="match status" value="1"/>
</dbReference>
<dbReference type="SMART" id="SM00860">
    <property type="entry name" value="SMI1_KNR4"/>
    <property type="match status" value="1"/>
</dbReference>